<reference evidence="1 2" key="1">
    <citation type="submission" date="2019-10" db="EMBL/GenBank/DDBJ databases">
        <title>Taxonomy of Antarctic Massilia spp.: description of Massilia rubra sp. nov., Massilia aquatica sp. nov., Massilia mucilaginosa sp. nov., Massilia frigida sp. nov. isolated from streams, lakes and regoliths.</title>
        <authorList>
            <person name="Holochova P."/>
            <person name="Sedlacek I."/>
            <person name="Kralova S."/>
            <person name="Maslanova I."/>
            <person name="Busse H.-J."/>
            <person name="Stankova E."/>
            <person name="Vrbovska V."/>
            <person name="Kovarovic V."/>
            <person name="Bartak M."/>
            <person name="Svec P."/>
            <person name="Pantucek R."/>
        </authorList>
    </citation>
    <scope>NUCLEOTIDE SEQUENCE [LARGE SCALE GENOMIC DNA]</scope>
    <source>
        <strain evidence="1 2">CCM 8733</strain>
    </source>
</reference>
<dbReference type="InterPro" id="IPR021239">
    <property type="entry name" value="DUF2625"/>
</dbReference>
<name>A0ABX0P0P2_9BURK</name>
<evidence type="ECO:0000313" key="2">
    <source>
        <dbReference type="Proteomes" id="UP000609726"/>
    </source>
</evidence>
<accession>A0ABX0P0P2</accession>
<organism evidence="1 2">
    <name type="scientific">Massilia mucilaginosa</name>
    <dbReference type="NCBI Taxonomy" id="2609282"/>
    <lineage>
        <taxon>Bacteria</taxon>
        <taxon>Pseudomonadati</taxon>
        <taxon>Pseudomonadota</taxon>
        <taxon>Betaproteobacteria</taxon>
        <taxon>Burkholderiales</taxon>
        <taxon>Oxalobacteraceae</taxon>
        <taxon>Telluria group</taxon>
        <taxon>Massilia</taxon>
    </lineage>
</organism>
<dbReference type="Pfam" id="PF10946">
    <property type="entry name" value="DUF2625"/>
    <property type="match status" value="1"/>
</dbReference>
<comment type="caution">
    <text evidence="1">The sequence shown here is derived from an EMBL/GenBank/DDBJ whole genome shotgun (WGS) entry which is preliminary data.</text>
</comment>
<gene>
    <name evidence="1" type="ORF">F2P45_26975</name>
</gene>
<protein>
    <submittedName>
        <fullName evidence="1">DUF2625 family protein</fullName>
    </submittedName>
</protein>
<evidence type="ECO:0000313" key="1">
    <source>
        <dbReference type="EMBL" id="NHZ92624.1"/>
    </source>
</evidence>
<dbReference type="NCBIfam" id="NF008498">
    <property type="entry name" value="PRK11408.1-5"/>
    <property type="match status" value="1"/>
</dbReference>
<dbReference type="Proteomes" id="UP000609726">
    <property type="component" value="Unassembled WGS sequence"/>
</dbReference>
<keyword evidence="2" id="KW-1185">Reference proteome</keyword>
<sequence length="212" mass="23673">MRQLSELLDTEEPAFPLVQQWASETDVPVELLPPSLDRADVLLTLQVTTRSTLGAIAYDTGGILVDGGWLRILGSGHPRLERNITAWNEGKSDGFLLVGDDVLGGFFAVNVGGLGDDQGMVHYLAPDTLEWESLEVGFTTFVEWALTARIREFYGQDLMEKYAPDVKTLSGDQCFGFFPFLWTREGSHETSSRRTVAVEEQWKVNLDFRAQL</sequence>
<dbReference type="EMBL" id="WHJH01000049">
    <property type="protein sequence ID" value="NHZ92624.1"/>
    <property type="molecule type" value="Genomic_DNA"/>
</dbReference>
<dbReference type="RefSeq" id="WP_166881314.1">
    <property type="nucleotide sequence ID" value="NZ_WHJH01000049.1"/>
</dbReference>
<proteinExistence type="predicted"/>